<dbReference type="InterPro" id="IPR017867">
    <property type="entry name" value="Tyr_phospatase_low_mol_wt"/>
</dbReference>
<comment type="catalytic activity">
    <reaction evidence="6">
        <text>an N-acyl-L-alpha-aminoacyl-tRNA + H2O = an N-acyl-L-amino acid + a tRNA + H(+)</text>
        <dbReference type="Rhea" id="RHEA:54448"/>
        <dbReference type="Rhea" id="RHEA-COMP:10123"/>
        <dbReference type="Rhea" id="RHEA-COMP:13883"/>
        <dbReference type="ChEBI" id="CHEBI:15377"/>
        <dbReference type="ChEBI" id="CHEBI:15378"/>
        <dbReference type="ChEBI" id="CHEBI:59874"/>
        <dbReference type="ChEBI" id="CHEBI:78442"/>
        <dbReference type="ChEBI" id="CHEBI:138191"/>
        <dbReference type="EC" id="3.1.1.29"/>
    </reaction>
</comment>
<keyword evidence="5" id="KW-0904">Protein phosphatase</keyword>
<feature type="active site" evidence="7">
    <location>
        <position position="26"/>
    </location>
</feature>
<dbReference type="AlphaFoldDB" id="A0A0M3HV35"/>
<dbReference type="Pfam" id="PF01451">
    <property type="entry name" value="LMWPc"/>
    <property type="match status" value="1"/>
</dbReference>
<comment type="similarity">
    <text evidence="2">Belongs to the low molecular weight phosphotyrosine protein phosphatase family.</text>
</comment>
<sequence>MATASSSGTPSKHKSVLFVCLGNICRSPMAEAIFVDTVKKNGLFDEWTIDSAALIDYHVGMQPDKRAIRTLNKFGISDYKHKARQVTTEDFRTFDYIMGMDENNMKDLREIEKLAGDGKAVVEMFGVYDTDGEAEVSDPYYESDIGAFERVIIFFFRFKERMQLEPFEMSFQGEERVILLVQVTRMPGADARVMYLVLRSDLMKVLKWPLGAVIAQGAHAATACIWSYKEDADVIEYMRDMNHMRKVALQVEDEHELKSIEKVLTDNNIDYRLWVEDDMPVCIAVKPQPRNVVHKHLRHLRLYS</sequence>
<dbReference type="Proteomes" id="UP000036681">
    <property type="component" value="Unplaced"/>
</dbReference>
<evidence type="ECO:0000256" key="3">
    <source>
        <dbReference type="ARBA" id="ARBA00022490"/>
    </source>
</evidence>
<name>A0A0M3HV35_ASCLU</name>
<evidence type="ECO:0000256" key="1">
    <source>
        <dbReference type="ARBA" id="ARBA00004496"/>
    </source>
</evidence>
<evidence type="ECO:0000313" key="10">
    <source>
        <dbReference type="WBParaSite" id="ALUE_0000674201-mRNA-1"/>
    </source>
</evidence>
<protein>
    <submittedName>
        <fullName evidence="10">LMWPc domain-containing protein</fullName>
    </submittedName>
</protein>
<feature type="active site" description="Nucleophile" evidence="7">
    <location>
        <position position="20"/>
    </location>
</feature>
<dbReference type="GO" id="GO:0003993">
    <property type="term" value="F:acid phosphatase activity"/>
    <property type="evidence" value="ECO:0007669"/>
    <property type="project" value="InterPro"/>
</dbReference>
<dbReference type="InterPro" id="IPR002115">
    <property type="entry name" value="Tyr_Pase_low_mol_wt_mml"/>
</dbReference>
<evidence type="ECO:0000259" key="8">
    <source>
        <dbReference type="SMART" id="SM00226"/>
    </source>
</evidence>
<dbReference type="PANTHER" id="PTHR11717:SF7">
    <property type="entry name" value="LOW MOLECULAR WEIGHT PHOSPHOTYROSINE PROTEIN PHOSPHATASE"/>
    <property type="match status" value="1"/>
</dbReference>
<dbReference type="Gene3D" id="3.40.1490.10">
    <property type="entry name" value="Bit1"/>
    <property type="match status" value="1"/>
</dbReference>
<evidence type="ECO:0000256" key="2">
    <source>
        <dbReference type="ARBA" id="ARBA00011063"/>
    </source>
</evidence>
<evidence type="ECO:0000256" key="4">
    <source>
        <dbReference type="ARBA" id="ARBA00022801"/>
    </source>
</evidence>
<dbReference type="PANTHER" id="PTHR11717">
    <property type="entry name" value="LOW MOLECULAR WEIGHT PROTEIN TYROSINE PHOSPHATASE"/>
    <property type="match status" value="1"/>
</dbReference>
<dbReference type="InterPro" id="IPR002833">
    <property type="entry name" value="PTH2"/>
</dbReference>
<dbReference type="GO" id="GO:0005737">
    <property type="term" value="C:cytoplasm"/>
    <property type="evidence" value="ECO:0007669"/>
    <property type="project" value="UniProtKB-SubCell"/>
</dbReference>
<dbReference type="InterPro" id="IPR050438">
    <property type="entry name" value="LMW_PTPase"/>
</dbReference>
<dbReference type="GO" id="GO:0004045">
    <property type="term" value="F:peptidyl-tRNA hydrolase activity"/>
    <property type="evidence" value="ECO:0007669"/>
    <property type="project" value="UniProtKB-EC"/>
</dbReference>
<dbReference type="InterPro" id="IPR036196">
    <property type="entry name" value="Ptyr_pPase_sf"/>
</dbReference>
<dbReference type="GO" id="GO:0004726">
    <property type="term" value="F:non-membrane spanning protein tyrosine phosphatase activity"/>
    <property type="evidence" value="ECO:0007669"/>
    <property type="project" value="InterPro"/>
</dbReference>
<keyword evidence="3" id="KW-0963">Cytoplasm</keyword>
<dbReference type="Gene3D" id="3.40.50.2300">
    <property type="match status" value="1"/>
</dbReference>
<evidence type="ECO:0000256" key="6">
    <source>
        <dbReference type="ARBA" id="ARBA00048707"/>
    </source>
</evidence>
<dbReference type="Pfam" id="PF01981">
    <property type="entry name" value="PTH2"/>
    <property type="match status" value="1"/>
</dbReference>
<dbReference type="WBParaSite" id="ALUE_0000674201-mRNA-1">
    <property type="protein sequence ID" value="ALUE_0000674201-mRNA-1"/>
    <property type="gene ID" value="ALUE_0000674201"/>
</dbReference>
<evidence type="ECO:0000313" key="9">
    <source>
        <dbReference type="Proteomes" id="UP000036681"/>
    </source>
</evidence>
<feature type="active site" description="Proton donor" evidence="7">
    <location>
        <position position="138"/>
    </location>
</feature>
<evidence type="ECO:0000256" key="5">
    <source>
        <dbReference type="ARBA" id="ARBA00022912"/>
    </source>
</evidence>
<evidence type="ECO:0000256" key="7">
    <source>
        <dbReference type="PIRSR" id="PIRSR617867-1"/>
    </source>
</evidence>
<feature type="domain" description="Phosphotyrosine protein phosphatase I" evidence="8">
    <location>
        <begin position="14"/>
        <end position="161"/>
    </location>
</feature>
<reference evidence="10" key="1">
    <citation type="submission" date="2017-02" db="UniProtKB">
        <authorList>
            <consortium name="WormBaseParasite"/>
        </authorList>
    </citation>
    <scope>IDENTIFICATION</scope>
</reference>
<dbReference type="PRINTS" id="PR00720">
    <property type="entry name" value="MAMMALPTPASE"/>
</dbReference>
<organism evidence="9 10">
    <name type="scientific">Ascaris lumbricoides</name>
    <name type="common">Giant roundworm</name>
    <dbReference type="NCBI Taxonomy" id="6252"/>
    <lineage>
        <taxon>Eukaryota</taxon>
        <taxon>Metazoa</taxon>
        <taxon>Ecdysozoa</taxon>
        <taxon>Nematoda</taxon>
        <taxon>Chromadorea</taxon>
        <taxon>Rhabditida</taxon>
        <taxon>Spirurina</taxon>
        <taxon>Ascaridomorpha</taxon>
        <taxon>Ascaridoidea</taxon>
        <taxon>Ascarididae</taxon>
        <taxon>Ascaris</taxon>
    </lineage>
</organism>
<dbReference type="SUPFAM" id="SSF52788">
    <property type="entry name" value="Phosphotyrosine protein phosphatases I"/>
    <property type="match status" value="1"/>
</dbReference>
<dbReference type="CDD" id="cd16343">
    <property type="entry name" value="LMWPTP"/>
    <property type="match status" value="1"/>
</dbReference>
<proteinExistence type="inferred from homology"/>
<keyword evidence="4" id="KW-0378">Hydrolase</keyword>
<dbReference type="SMART" id="SM00226">
    <property type="entry name" value="LMWPc"/>
    <property type="match status" value="1"/>
</dbReference>
<dbReference type="FunFam" id="3.40.50.2300:FF:000105">
    <property type="entry name" value="Low molecular weight phosphotyrosine protein"/>
    <property type="match status" value="1"/>
</dbReference>
<dbReference type="SUPFAM" id="SSF102462">
    <property type="entry name" value="Peptidyl-tRNA hydrolase II"/>
    <property type="match status" value="1"/>
</dbReference>
<dbReference type="PRINTS" id="PR00719">
    <property type="entry name" value="LMWPTPASE"/>
</dbReference>
<accession>A0A0M3HV35</accession>
<keyword evidence="9" id="KW-1185">Reference proteome</keyword>
<dbReference type="InterPro" id="IPR023476">
    <property type="entry name" value="Pep_tRNA_hydro_II_dom_sf"/>
</dbReference>
<dbReference type="InterPro" id="IPR023485">
    <property type="entry name" value="Ptyr_pPase"/>
</dbReference>
<comment type="subcellular location">
    <subcellularLocation>
        <location evidence="1">Cytoplasm</location>
    </subcellularLocation>
</comment>